<dbReference type="PANTHER" id="PTHR11540:SF16">
    <property type="entry name" value="MALATE DEHYDROGENASE, MITOCHONDRIAL"/>
    <property type="match status" value="1"/>
</dbReference>
<sequence>MRAFAFLTLIAFASAMTGDFRPNWSKTLLDQQIQRQLFENQVRRSDFEGLERQYGKQTVAQELCDRVTQLVQNLARENASGDVLSVAQRVADGIKRLILEAKQTKITETIEKLQSQQWKGQLSGGFQGIRTAAAIRAIEHLREKLQKTEQEKQTVVTSSLENLRKTLQVVIETQLTAERCQKSLTGVTQLSNIVDRKLISGATELTPTGFLAKIQKLVIQFCIQDIQKEIAHVQQSIPQVQQQQQLVSEQRCAIQLQVVVLQQRGDIELAQRLQSTEEQLARKEEELVEQQVACSVIAENLQEAATENELQLQKETVIEQVERRALTGRSKIGQPLCLMLKQSPLIDELCIHDLKPTTGLGLELNHIDTKCKVSAFSGKDNLQLALQHSKIVALMAGAPGADALPYDKMWEPNSLVVKEIMGEVARICPKALVAIGTNPVNSLVPMACEVLKKSGSYNPNGIFGITALDSVRANTFVAHVQGVEPECVMVPVVGGHSSETIIPVLSQAKPCAEFSNAEIENITASIRNAQGNIAKLKANESGQLASAFAAARFIISLVKALQGYPDIVESAFVNSKVHPFLKYLATPLLLGPLGVTKNFGLPKLSDFEQCMFDNAVPILANDIKKGEKSVGVFDPPPPCDPCAPPRVTPCPHDWCETKN</sequence>
<accession>U4UEM0</accession>
<evidence type="ECO:0000256" key="5">
    <source>
        <dbReference type="ARBA" id="ARBA00022532"/>
    </source>
</evidence>
<dbReference type="Proteomes" id="UP000030742">
    <property type="component" value="Unassembled WGS sequence"/>
</dbReference>
<protein>
    <recommendedName>
        <fullName evidence="4">Malate dehydrogenase, mitochondrial</fullName>
        <ecNumber evidence="3">1.1.1.37</ecNumber>
    </recommendedName>
</protein>
<dbReference type="OrthoDB" id="755699at2759"/>
<feature type="signal peptide" evidence="9">
    <location>
        <begin position="1"/>
        <end position="15"/>
    </location>
</feature>
<gene>
    <name evidence="12" type="ORF">D910_06434</name>
</gene>
<dbReference type="InterPro" id="IPR015955">
    <property type="entry name" value="Lactate_DH/Glyco_Ohase_4_C"/>
</dbReference>
<dbReference type="SUPFAM" id="SSF56327">
    <property type="entry name" value="LDH C-terminal domain-like"/>
    <property type="match status" value="1"/>
</dbReference>
<name>U4UEM0_DENPD</name>
<evidence type="ECO:0000256" key="9">
    <source>
        <dbReference type="SAM" id="SignalP"/>
    </source>
</evidence>
<dbReference type="SUPFAM" id="SSF51735">
    <property type="entry name" value="NAD(P)-binding Rossmann-fold domains"/>
    <property type="match status" value="1"/>
</dbReference>
<dbReference type="Pfam" id="PF00056">
    <property type="entry name" value="Ldh_1_N"/>
    <property type="match status" value="1"/>
</dbReference>
<feature type="coiled-coil region" evidence="8">
    <location>
        <begin position="223"/>
        <end position="293"/>
    </location>
</feature>
<evidence type="ECO:0000256" key="4">
    <source>
        <dbReference type="ARBA" id="ARBA00016075"/>
    </source>
</evidence>
<keyword evidence="9" id="KW-0732">Signal</keyword>
<evidence type="ECO:0000256" key="8">
    <source>
        <dbReference type="SAM" id="Coils"/>
    </source>
</evidence>
<comment type="subunit">
    <text evidence="2">Homodimer.</text>
</comment>
<feature type="domain" description="Lactate/malate dehydrogenase C-terminal" evidence="11">
    <location>
        <begin position="466"/>
        <end position="628"/>
    </location>
</feature>
<dbReference type="AlphaFoldDB" id="U4UEM0"/>
<dbReference type="Pfam" id="PF02866">
    <property type="entry name" value="Ldh_1_C"/>
    <property type="match status" value="1"/>
</dbReference>
<evidence type="ECO:0000259" key="11">
    <source>
        <dbReference type="Pfam" id="PF02866"/>
    </source>
</evidence>
<evidence type="ECO:0000256" key="7">
    <source>
        <dbReference type="ARBA" id="ARBA00023027"/>
    </source>
</evidence>
<feature type="coiled-coil region" evidence="8">
    <location>
        <begin position="131"/>
        <end position="158"/>
    </location>
</feature>
<dbReference type="GO" id="GO:0044281">
    <property type="term" value="P:small molecule metabolic process"/>
    <property type="evidence" value="ECO:0007669"/>
    <property type="project" value="UniProtKB-ARBA"/>
</dbReference>
<evidence type="ECO:0000256" key="6">
    <source>
        <dbReference type="ARBA" id="ARBA00023002"/>
    </source>
</evidence>
<proteinExistence type="inferred from homology"/>
<comment type="similarity">
    <text evidence="1">Belongs to the LDH/MDH superfamily. MDH type 1 family.</text>
</comment>
<organism evidence="12 13">
    <name type="scientific">Dendroctonus ponderosae</name>
    <name type="common">Mountain pine beetle</name>
    <dbReference type="NCBI Taxonomy" id="77166"/>
    <lineage>
        <taxon>Eukaryota</taxon>
        <taxon>Metazoa</taxon>
        <taxon>Ecdysozoa</taxon>
        <taxon>Arthropoda</taxon>
        <taxon>Hexapoda</taxon>
        <taxon>Insecta</taxon>
        <taxon>Pterygota</taxon>
        <taxon>Neoptera</taxon>
        <taxon>Endopterygota</taxon>
        <taxon>Coleoptera</taxon>
        <taxon>Polyphaga</taxon>
        <taxon>Cucujiformia</taxon>
        <taxon>Curculionidae</taxon>
        <taxon>Scolytinae</taxon>
        <taxon>Dendroctonus</taxon>
    </lineage>
</organism>
<feature type="domain" description="Lactate/malate dehydrogenase N-terminal" evidence="10">
    <location>
        <begin position="326"/>
        <end position="464"/>
    </location>
</feature>
<dbReference type="GO" id="GO:0030060">
    <property type="term" value="F:L-malate dehydrogenase (NAD+) activity"/>
    <property type="evidence" value="ECO:0007669"/>
    <property type="project" value="UniProtKB-EC"/>
</dbReference>
<evidence type="ECO:0000256" key="2">
    <source>
        <dbReference type="ARBA" id="ARBA00011738"/>
    </source>
</evidence>
<keyword evidence="8" id="KW-0175">Coiled coil</keyword>
<dbReference type="InterPro" id="IPR022383">
    <property type="entry name" value="Lactate/malate_DH_C"/>
</dbReference>
<dbReference type="Gene3D" id="3.40.50.720">
    <property type="entry name" value="NAD(P)-binding Rossmann-like Domain"/>
    <property type="match status" value="1"/>
</dbReference>
<evidence type="ECO:0000313" key="12">
    <source>
        <dbReference type="EMBL" id="ERL89056.1"/>
    </source>
</evidence>
<dbReference type="STRING" id="77166.U4UEM0"/>
<dbReference type="InterPro" id="IPR036291">
    <property type="entry name" value="NAD(P)-bd_dom_sf"/>
</dbReference>
<evidence type="ECO:0000256" key="1">
    <source>
        <dbReference type="ARBA" id="ARBA00008824"/>
    </source>
</evidence>
<dbReference type="EC" id="1.1.1.37" evidence="3"/>
<dbReference type="EMBL" id="KB632136">
    <property type="protein sequence ID" value="ERL89056.1"/>
    <property type="molecule type" value="Genomic_DNA"/>
</dbReference>
<dbReference type="InterPro" id="IPR001236">
    <property type="entry name" value="Lactate/malate_DH_N"/>
</dbReference>
<dbReference type="GO" id="GO:0006099">
    <property type="term" value="P:tricarboxylic acid cycle"/>
    <property type="evidence" value="ECO:0007669"/>
    <property type="project" value="UniProtKB-KW"/>
</dbReference>
<dbReference type="Gene3D" id="3.90.110.10">
    <property type="entry name" value="Lactate dehydrogenase/glycoside hydrolase, family 4, C-terminal"/>
    <property type="match status" value="1"/>
</dbReference>
<keyword evidence="6" id="KW-0560">Oxidoreductase</keyword>
<dbReference type="FunFam" id="3.40.50.720:FF:000268">
    <property type="entry name" value="Malate dehydrogenase"/>
    <property type="match status" value="1"/>
</dbReference>
<reference evidence="12 13" key="1">
    <citation type="journal article" date="2013" name="Genome Biol.">
        <title>Draft genome of the mountain pine beetle, Dendroctonus ponderosae Hopkins, a major forest pest.</title>
        <authorList>
            <person name="Keeling C.I."/>
            <person name="Yuen M.M."/>
            <person name="Liao N.Y."/>
            <person name="Docking T.R."/>
            <person name="Chan S.K."/>
            <person name="Taylor G.A."/>
            <person name="Palmquist D.L."/>
            <person name="Jackman S.D."/>
            <person name="Nguyen A."/>
            <person name="Li M."/>
            <person name="Henderson H."/>
            <person name="Janes J.K."/>
            <person name="Zhao Y."/>
            <person name="Pandoh P."/>
            <person name="Moore R."/>
            <person name="Sperling F.A."/>
            <person name="Huber D.P."/>
            <person name="Birol I."/>
            <person name="Jones S.J."/>
            <person name="Bohlmann J."/>
        </authorList>
    </citation>
    <scope>NUCLEOTIDE SEQUENCE</scope>
</reference>
<evidence type="ECO:0000259" key="10">
    <source>
        <dbReference type="Pfam" id="PF00056"/>
    </source>
</evidence>
<evidence type="ECO:0000313" key="13">
    <source>
        <dbReference type="Proteomes" id="UP000030742"/>
    </source>
</evidence>
<dbReference type="PANTHER" id="PTHR11540">
    <property type="entry name" value="MALATE AND LACTATE DEHYDROGENASE"/>
    <property type="match status" value="1"/>
</dbReference>
<evidence type="ECO:0000256" key="3">
    <source>
        <dbReference type="ARBA" id="ARBA00012995"/>
    </source>
</evidence>
<keyword evidence="7" id="KW-0520">NAD</keyword>
<keyword evidence="5" id="KW-0816">Tricarboxylic acid cycle</keyword>
<dbReference type="GO" id="GO:0070013">
    <property type="term" value="C:intracellular organelle lumen"/>
    <property type="evidence" value="ECO:0007669"/>
    <property type="project" value="UniProtKB-ARBA"/>
</dbReference>
<dbReference type="GO" id="GO:0005739">
    <property type="term" value="C:mitochondrion"/>
    <property type="evidence" value="ECO:0007669"/>
    <property type="project" value="TreeGrafter"/>
</dbReference>
<dbReference type="FunFam" id="3.90.110.10:FF:000009">
    <property type="entry name" value="Malate dehydrogenase"/>
    <property type="match status" value="1"/>
</dbReference>
<feature type="chain" id="PRO_5012519948" description="Malate dehydrogenase, mitochondrial" evidence="9">
    <location>
        <begin position="16"/>
        <end position="659"/>
    </location>
</feature>